<comment type="caution">
    <text evidence="1">The sequence shown here is derived from an EMBL/GenBank/DDBJ whole genome shotgun (WGS) entry which is preliminary data.</text>
</comment>
<protein>
    <submittedName>
        <fullName evidence="1">Uncharacterized protein</fullName>
    </submittedName>
</protein>
<gene>
    <name evidence="1" type="ORF">ANCCAN_02984</name>
</gene>
<keyword evidence="2" id="KW-1185">Reference proteome</keyword>
<dbReference type="EMBL" id="JOJR01000018">
    <property type="protein sequence ID" value="RCN50971.1"/>
    <property type="molecule type" value="Genomic_DNA"/>
</dbReference>
<name>A0A368H300_ANCCA</name>
<organism evidence="1 2">
    <name type="scientific">Ancylostoma caninum</name>
    <name type="common">Dog hookworm</name>
    <dbReference type="NCBI Taxonomy" id="29170"/>
    <lineage>
        <taxon>Eukaryota</taxon>
        <taxon>Metazoa</taxon>
        <taxon>Ecdysozoa</taxon>
        <taxon>Nematoda</taxon>
        <taxon>Chromadorea</taxon>
        <taxon>Rhabditida</taxon>
        <taxon>Rhabditina</taxon>
        <taxon>Rhabditomorpha</taxon>
        <taxon>Strongyloidea</taxon>
        <taxon>Ancylostomatidae</taxon>
        <taxon>Ancylostomatinae</taxon>
        <taxon>Ancylostoma</taxon>
    </lineage>
</organism>
<sequence length="108" mass="11525">MVISGRQIYSVSCPGMVIGGQNPSLQYGNTGVKWNILPGGQNPSLPYGNTGVKWNILPGGQNPSLPHGNTGVKWKILLGEFLMLRNVNSCRGSSLALNNSHEWTGYGA</sequence>
<dbReference type="Proteomes" id="UP000252519">
    <property type="component" value="Unassembled WGS sequence"/>
</dbReference>
<reference evidence="1 2" key="1">
    <citation type="submission" date="2014-10" db="EMBL/GenBank/DDBJ databases">
        <title>Draft genome of the hookworm Ancylostoma caninum.</title>
        <authorList>
            <person name="Mitreva M."/>
        </authorList>
    </citation>
    <scope>NUCLEOTIDE SEQUENCE [LARGE SCALE GENOMIC DNA]</scope>
    <source>
        <strain evidence="1 2">Baltimore</strain>
    </source>
</reference>
<evidence type="ECO:0000313" key="1">
    <source>
        <dbReference type="EMBL" id="RCN50971.1"/>
    </source>
</evidence>
<dbReference type="AlphaFoldDB" id="A0A368H300"/>
<proteinExistence type="predicted"/>
<accession>A0A368H300</accession>
<evidence type="ECO:0000313" key="2">
    <source>
        <dbReference type="Proteomes" id="UP000252519"/>
    </source>
</evidence>